<feature type="transmembrane region" description="Helical" evidence="2">
    <location>
        <begin position="527"/>
        <end position="549"/>
    </location>
</feature>
<feature type="compositionally biased region" description="Low complexity" evidence="1">
    <location>
        <begin position="81"/>
        <end position="94"/>
    </location>
</feature>
<feature type="region of interest" description="Disordered" evidence="1">
    <location>
        <begin position="490"/>
        <end position="524"/>
    </location>
</feature>
<comment type="caution">
    <text evidence="4">The sequence shown here is derived from an EMBL/GenBank/DDBJ whole genome shotgun (WGS) entry which is preliminary data.</text>
</comment>
<feature type="compositionally biased region" description="Basic and acidic residues" evidence="1">
    <location>
        <begin position="234"/>
        <end position="243"/>
    </location>
</feature>
<evidence type="ECO:0000313" key="5">
    <source>
        <dbReference type="Proteomes" id="UP000236621"/>
    </source>
</evidence>
<feature type="domain" description="DUF6594" evidence="3">
    <location>
        <begin position="318"/>
        <end position="596"/>
    </location>
</feature>
<feature type="compositionally biased region" description="Low complexity" evidence="1">
    <location>
        <begin position="507"/>
        <end position="522"/>
    </location>
</feature>
<evidence type="ECO:0000256" key="2">
    <source>
        <dbReference type="SAM" id="Phobius"/>
    </source>
</evidence>
<gene>
    <name evidence="4" type="ORF">TCAP_04330</name>
</gene>
<feature type="region of interest" description="Disordered" evidence="1">
    <location>
        <begin position="218"/>
        <end position="252"/>
    </location>
</feature>
<evidence type="ECO:0000313" key="4">
    <source>
        <dbReference type="EMBL" id="PNY25733.1"/>
    </source>
</evidence>
<protein>
    <recommendedName>
        <fullName evidence="3">DUF6594 domain-containing protein</fullName>
    </recommendedName>
</protein>
<dbReference type="Pfam" id="PF20237">
    <property type="entry name" value="DUF6594"/>
    <property type="match status" value="1"/>
</dbReference>
<feature type="compositionally biased region" description="Polar residues" evidence="1">
    <location>
        <begin position="21"/>
        <end position="47"/>
    </location>
</feature>
<organism evidence="4 5">
    <name type="scientific">Tolypocladium capitatum</name>
    <dbReference type="NCBI Taxonomy" id="45235"/>
    <lineage>
        <taxon>Eukaryota</taxon>
        <taxon>Fungi</taxon>
        <taxon>Dikarya</taxon>
        <taxon>Ascomycota</taxon>
        <taxon>Pezizomycotina</taxon>
        <taxon>Sordariomycetes</taxon>
        <taxon>Hypocreomycetidae</taxon>
        <taxon>Hypocreales</taxon>
        <taxon>Ophiocordycipitaceae</taxon>
        <taxon>Tolypocladium</taxon>
    </lineage>
</organism>
<feature type="region of interest" description="Disordered" evidence="1">
    <location>
        <begin position="1"/>
        <end position="140"/>
    </location>
</feature>
<dbReference type="InterPro" id="IPR046529">
    <property type="entry name" value="DUF6594"/>
</dbReference>
<keyword evidence="2" id="KW-1133">Transmembrane helix</keyword>
<feature type="transmembrane region" description="Helical" evidence="2">
    <location>
        <begin position="555"/>
        <end position="574"/>
    </location>
</feature>
<dbReference type="AlphaFoldDB" id="A0A2K3QDY3"/>
<dbReference type="Proteomes" id="UP000236621">
    <property type="component" value="Unassembled WGS sequence"/>
</dbReference>
<feature type="compositionally biased region" description="Low complexity" evidence="1">
    <location>
        <begin position="123"/>
        <end position="136"/>
    </location>
</feature>
<dbReference type="OrthoDB" id="5416037at2759"/>
<feature type="compositionally biased region" description="Polar residues" evidence="1">
    <location>
        <begin position="65"/>
        <end position="80"/>
    </location>
</feature>
<evidence type="ECO:0000259" key="3">
    <source>
        <dbReference type="Pfam" id="PF20237"/>
    </source>
</evidence>
<proteinExistence type="predicted"/>
<keyword evidence="2" id="KW-0472">Membrane</keyword>
<dbReference type="PANTHER" id="PTHR34502">
    <property type="entry name" value="DUF6594 DOMAIN-CONTAINING PROTEIN-RELATED"/>
    <property type="match status" value="1"/>
</dbReference>
<accession>A0A2K3QDY3</accession>
<feature type="transmembrane region" description="Helical" evidence="2">
    <location>
        <begin position="586"/>
        <end position="607"/>
    </location>
</feature>
<keyword evidence="2" id="KW-0812">Transmembrane</keyword>
<name>A0A2K3QDY3_9HYPO</name>
<sequence>MDDTNEFELSHGISAPADGQTVDSQSSPPEQDTRTTIANTTYSTQAVSHRALPATEPRAHEGSLDETSQSDSPSATNIQVSPLPESISPLPSLEAGNVNVMGALVEDYPDDDEARTPPPSPSPHTCATTLTTPTTPNAARLSANRGTTVAQAPHMTEARSETSSLRRLAEHQADIYHAPRPRRRPSALDYLVTEAAPTGNPKAALETVYGRRGMGAYHAQGSDSAPAPSVLSSRRGDAPREVPFDAGTRVDWTPDYPGPGEAVDMPGFQPGRAFPRLYGSPQLGPGNAPMSNIAMSHAPPQSVLRPGYGAEKPPMSGYQLVAAKLVGGLGGGQVTPMYRRFEALNHRLLLYMQADLADLENELLHLDMKDTIERGYGLVPASRRQERWGSSGLALQRTEILGQIGYKLCQYNKVITSFRKMQDMPAPSMDEIHSYRAYLASSRLLVDDETRFLDAPEDLLSLTMEEPMPEGFVADDGMTPMPCLAEEVEFPASSRNAPESEADSWASGRRPSVQPSVRPSPRAQDTLGATISQLGLAMFVAVFTPIASFSVIPTFAGRIVVVLLVGTSVATALMQSGVVRLLGRGTLDWVLCAGIYGGTMAAVASTLA</sequence>
<dbReference type="PANTHER" id="PTHR34502:SF6">
    <property type="entry name" value="DUF6594 DOMAIN-CONTAINING PROTEIN"/>
    <property type="match status" value="1"/>
</dbReference>
<dbReference type="STRING" id="45235.A0A2K3QDY3"/>
<keyword evidence="5" id="KW-1185">Reference proteome</keyword>
<dbReference type="EMBL" id="NRSZ01000678">
    <property type="protein sequence ID" value="PNY25733.1"/>
    <property type="molecule type" value="Genomic_DNA"/>
</dbReference>
<evidence type="ECO:0000256" key="1">
    <source>
        <dbReference type="SAM" id="MobiDB-lite"/>
    </source>
</evidence>
<reference evidence="4 5" key="1">
    <citation type="submission" date="2017-08" db="EMBL/GenBank/DDBJ databases">
        <title>Harnessing the power of phylogenomics to disentangle the directionality and signatures of interkingdom host jumping in the parasitic fungal genus Tolypocladium.</title>
        <authorList>
            <person name="Quandt C.A."/>
            <person name="Patterson W."/>
            <person name="Spatafora J.W."/>
        </authorList>
    </citation>
    <scope>NUCLEOTIDE SEQUENCE [LARGE SCALE GENOMIC DNA]</scope>
    <source>
        <strain evidence="4 5">CBS 113982</strain>
    </source>
</reference>